<keyword evidence="4" id="KW-0413">Isomerase</keyword>
<feature type="binding site" evidence="6">
    <location>
        <position position="135"/>
    </location>
    <ligand>
        <name>substrate</name>
    </ligand>
</feature>
<dbReference type="EMBL" id="DRGM01000070">
    <property type="protein sequence ID" value="HEA16046.1"/>
    <property type="molecule type" value="Genomic_DNA"/>
</dbReference>
<feature type="binding site" evidence="6">
    <location>
        <position position="321"/>
    </location>
    <ligand>
        <name>substrate</name>
    </ligand>
</feature>
<keyword evidence="3 7" id="KW-0460">Magnesium</keyword>
<feature type="binding site" evidence="6">
    <location>
        <position position="295"/>
    </location>
    <ligand>
        <name>substrate</name>
    </ligand>
</feature>
<name>A0A7V1CXA0_9GAMM</name>
<feature type="binding site" evidence="6">
    <location>
        <position position="297"/>
    </location>
    <ligand>
        <name>substrate</name>
    </ligand>
</feature>
<comment type="caution">
    <text evidence="9">The sequence shown here is derived from an EMBL/GenBank/DDBJ whole genome shotgun (WGS) entry which is preliminary data.</text>
</comment>
<evidence type="ECO:0000256" key="4">
    <source>
        <dbReference type="ARBA" id="ARBA00023235"/>
    </source>
</evidence>
<feature type="binding site" evidence="7">
    <location>
        <position position="243"/>
    </location>
    <ligand>
        <name>Mg(2+)</name>
        <dbReference type="ChEBI" id="CHEBI:18420"/>
    </ligand>
</feature>
<dbReference type="AlphaFoldDB" id="A0A7V1CXA0"/>
<evidence type="ECO:0000256" key="7">
    <source>
        <dbReference type="PIRSR" id="PIRSR634603-3"/>
    </source>
</evidence>
<feature type="binding site" evidence="6">
    <location>
        <position position="323"/>
    </location>
    <ligand>
        <name>substrate</name>
    </ligand>
</feature>
<keyword evidence="2 7" id="KW-0479">Metal-binding</keyword>
<dbReference type="GO" id="GO:0016855">
    <property type="term" value="F:racemase and epimerase activity, acting on amino acids and derivatives"/>
    <property type="evidence" value="ECO:0007669"/>
    <property type="project" value="InterPro"/>
</dbReference>
<evidence type="ECO:0000256" key="1">
    <source>
        <dbReference type="ARBA" id="ARBA00008031"/>
    </source>
</evidence>
<feature type="domain" description="Mandelate racemase/muconate lactonizing enzyme C-terminal" evidence="8">
    <location>
        <begin position="141"/>
        <end position="239"/>
    </location>
</feature>
<dbReference type="SFLD" id="SFLDS00001">
    <property type="entry name" value="Enolase"/>
    <property type="match status" value="1"/>
</dbReference>
<dbReference type="GO" id="GO:0006518">
    <property type="term" value="P:peptide metabolic process"/>
    <property type="evidence" value="ECO:0007669"/>
    <property type="project" value="UniProtKB-ARBA"/>
</dbReference>
<dbReference type="Pfam" id="PF13378">
    <property type="entry name" value="MR_MLE_C"/>
    <property type="match status" value="1"/>
</dbReference>
<dbReference type="SFLD" id="SFLDF00009">
    <property type="entry name" value="o-succinylbenzoate_synthase"/>
    <property type="match status" value="1"/>
</dbReference>
<dbReference type="CDD" id="cd03319">
    <property type="entry name" value="L-Ala-DL-Glu_epimerase"/>
    <property type="match status" value="1"/>
</dbReference>
<feature type="active site" description="Proton acceptor; specific for (R)-substrate epimerization" evidence="5">
    <location>
        <position position="162"/>
    </location>
</feature>
<comment type="cofactor">
    <cofactor evidence="7">
        <name>Mg(2+)</name>
        <dbReference type="ChEBI" id="CHEBI:18420"/>
    </cofactor>
    <text evidence="7">Binds 1 Mg(2+) ion per subunit.</text>
</comment>
<organism evidence="9">
    <name type="scientific">Pseudoalteromonas prydzensis</name>
    <dbReference type="NCBI Taxonomy" id="182141"/>
    <lineage>
        <taxon>Bacteria</taxon>
        <taxon>Pseudomonadati</taxon>
        <taxon>Pseudomonadota</taxon>
        <taxon>Gammaproteobacteria</taxon>
        <taxon>Alteromonadales</taxon>
        <taxon>Pseudoalteromonadaceae</taxon>
        <taxon>Pseudoalteromonas</taxon>
    </lineage>
</organism>
<dbReference type="Gene3D" id="3.20.20.120">
    <property type="entry name" value="Enolase-like C-terminal domain"/>
    <property type="match status" value="1"/>
</dbReference>
<evidence type="ECO:0000259" key="8">
    <source>
        <dbReference type="SMART" id="SM00922"/>
    </source>
</evidence>
<dbReference type="SUPFAM" id="SSF51604">
    <property type="entry name" value="Enolase C-terminal domain-like"/>
    <property type="match status" value="1"/>
</dbReference>
<gene>
    <name evidence="9" type="ORF">ENH88_06310</name>
</gene>
<comment type="similarity">
    <text evidence="1">Belongs to the mandelate racemase/muconate lactonizing enzyme family.</text>
</comment>
<protein>
    <submittedName>
        <fullName evidence="9">Dipeptide epimerase</fullName>
    </submittedName>
</protein>
<dbReference type="FunFam" id="3.30.390.10:FF:000009">
    <property type="entry name" value="Hydrophobic dipeptide epimerase"/>
    <property type="match status" value="1"/>
</dbReference>
<feature type="binding site" evidence="7">
    <location>
        <position position="190"/>
    </location>
    <ligand>
        <name>Mg(2+)</name>
        <dbReference type="ChEBI" id="CHEBI:18420"/>
    </ligand>
</feature>
<dbReference type="InterPro" id="IPR034603">
    <property type="entry name" value="Dipeptide_epimerase"/>
</dbReference>
<accession>A0A7V1CXA0</accession>
<dbReference type="Pfam" id="PF02746">
    <property type="entry name" value="MR_MLE_N"/>
    <property type="match status" value="1"/>
</dbReference>
<dbReference type="PANTHER" id="PTHR48073:SF2">
    <property type="entry name" value="O-SUCCINYLBENZOATE SYNTHASE"/>
    <property type="match status" value="1"/>
</dbReference>
<dbReference type="InterPro" id="IPR029017">
    <property type="entry name" value="Enolase-like_N"/>
</dbReference>
<dbReference type="SFLD" id="SFLDG00180">
    <property type="entry name" value="muconate_cycloisomerase"/>
    <property type="match status" value="1"/>
</dbReference>
<dbReference type="InterPro" id="IPR036849">
    <property type="entry name" value="Enolase-like_C_sf"/>
</dbReference>
<evidence type="ECO:0000256" key="2">
    <source>
        <dbReference type="ARBA" id="ARBA00022723"/>
    </source>
</evidence>
<sequence>MKITAIRFAKLKVPLVTPFKTALREVSFIEDLVVIIATDKGEIGYGAAASTPVITGDTHQSILSVIKQFIAPKLLGMEIENLNQICQVIQSSVVANYSAKAALELAVYDLWGKLYQAPLYKLLGGGSKTLRTDITISVDNIDKMLSDCAVAVAQGFDILKVKIGNELQQDIERVKAIYQGFGQHTQIRLDVNQGWNAKQTVFALQKLESHNVELELVEQPVKSDDFKGLKYITERVNTPIMADESAFSPQQVIQLLEQNAVDIINIKVMKTGGLSRAIEIANITAQYQADCMIGCMLEGSIAVAGAAHLASAKAQQISKIDLDGPALGQYDPVQGGVEFNGPAITLSDGPGLGIKSIDTLQPINDGVWPL</sequence>
<dbReference type="InterPro" id="IPR029065">
    <property type="entry name" value="Enolase_C-like"/>
</dbReference>
<feature type="binding site" evidence="6">
    <location>
        <position position="160"/>
    </location>
    <ligand>
        <name>substrate</name>
    </ligand>
</feature>
<feature type="binding site" evidence="7">
    <location>
        <position position="218"/>
    </location>
    <ligand>
        <name>Mg(2+)</name>
        <dbReference type="ChEBI" id="CHEBI:18420"/>
    </ligand>
</feature>
<evidence type="ECO:0000256" key="5">
    <source>
        <dbReference type="PIRSR" id="PIRSR634603-1"/>
    </source>
</evidence>
<evidence type="ECO:0000256" key="6">
    <source>
        <dbReference type="PIRSR" id="PIRSR634603-2"/>
    </source>
</evidence>
<feature type="active site" description="Proton acceptor; specific for (S)-substrate epimerization" evidence="5">
    <location>
        <position position="267"/>
    </location>
</feature>
<dbReference type="RefSeq" id="WP_304180750.1">
    <property type="nucleotide sequence ID" value="NZ_DRGM01000070.1"/>
</dbReference>
<dbReference type="GO" id="GO:0046872">
    <property type="term" value="F:metal ion binding"/>
    <property type="evidence" value="ECO:0007669"/>
    <property type="project" value="UniProtKB-KW"/>
</dbReference>
<evidence type="ECO:0000313" key="9">
    <source>
        <dbReference type="EMBL" id="HEA16046.1"/>
    </source>
</evidence>
<dbReference type="SUPFAM" id="SSF54826">
    <property type="entry name" value="Enolase N-terminal domain-like"/>
    <property type="match status" value="1"/>
</dbReference>
<dbReference type="Proteomes" id="UP000886188">
    <property type="component" value="Unassembled WGS sequence"/>
</dbReference>
<dbReference type="PANTHER" id="PTHR48073">
    <property type="entry name" value="O-SUCCINYLBENZOATE SYNTHASE-RELATED"/>
    <property type="match status" value="1"/>
</dbReference>
<dbReference type="SMART" id="SM00922">
    <property type="entry name" value="MR_MLE"/>
    <property type="match status" value="1"/>
</dbReference>
<dbReference type="Gene3D" id="3.30.390.10">
    <property type="entry name" value="Enolase-like, N-terminal domain"/>
    <property type="match status" value="1"/>
</dbReference>
<dbReference type="InterPro" id="IPR013342">
    <property type="entry name" value="Mandelate_racemase_C"/>
</dbReference>
<reference evidence="9" key="1">
    <citation type="journal article" date="2020" name="mSystems">
        <title>Genome- and Community-Level Interaction Insights into Carbon Utilization and Element Cycling Functions of Hydrothermarchaeota in Hydrothermal Sediment.</title>
        <authorList>
            <person name="Zhou Z."/>
            <person name="Liu Y."/>
            <person name="Xu W."/>
            <person name="Pan J."/>
            <person name="Luo Z.H."/>
            <person name="Li M."/>
        </authorList>
    </citation>
    <scope>NUCLEOTIDE SEQUENCE [LARGE SCALE GENOMIC DNA]</scope>
    <source>
        <strain evidence="9">HyVt-346</strain>
    </source>
</reference>
<proteinExistence type="inferred from homology"/>
<feature type="binding site" evidence="6">
    <location>
        <position position="24"/>
    </location>
    <ligand>
        <name>substrate</name>
    </ligand>
</feature>
<dbReference type="InterPro" id="IPR013341">
    <property type="entry name" value="Mandelate_racemase_N_dom"/>
</dbReference>
<evidence type="ECO:0000256" key="3">
    <source>
        <dbReference type="ARBA" id="ARBA00022842"/>
    </source>
</evidence>